<evidence type="ECO:0000313" key="3">
    <source>
        <dbReference type="EMBL" id="KAA8633517.1"/>
    </source>
</evidence>
<proteinExistence type="predicted"/>
<protein>
    <submittedName>
        <fullName evidence="3">Uncharacterized protein</fullName>
    </submittedName>
</protein>
<accession>A0A8S8ZRM4</accession>
<comment type="caution">
    <text evidence="3">The sequence shown here is derived from an EMBL/GenBank/DDBJ whole genome shotgun (WGS) entry which is preliminary data.</text>
</comment>
<organism evidence="3 4">
    <name type="scientific">Sordaria macrospora</name>
    <dbReference type="NCBI Taxonomy" id="5147"/>
    <lineage>
        <taxon>Eukaryota</taxon>
        <taxon>Fungi</taxon>
        <taxon>Dikarya</taxon>
        <taxon>Ascomycota</taxon>
        <taxon>Pezizomycotina</taxon>
        <taxon>Sordariomycetes</taxon>
        <taxon>Sordariomycetidae</taxon>
        <taxon>Sordariales</taxon>
        <taxon>Sordariaceae</taxon>
        <taxon>Sordaria</taxon>
    </lineage>
</organism>
<name>A0A8S8ZRM4_SORMA</name>
<evidence type="ECO:0000256" key="2">
    <source>
        <dbReference type="SAM" id="Phobius"/>
    </source>
</evidence>
<keyword evidence="2" id="KW-0472">Membrane</keyword>
<evidence type="ECO:0000313" key="4">
    <source>
        <dbReference type="Proteomes" id="UP000433876"/>
    </source>
</evidence>
<feature type="region of interest" description="Disordered" evidence="1">
    <location>
        <begin position="1"/>
        <end position="32"/>
    </location>
</feature>
<dbReference type="Proteomes" id="UP000433876">
    <property type="component" value="Unassembled WGS sequence"/>
</dbReference>
<feature type="compositionally biased region" description="Low complexity" evidence="1">
    <location>
        <begin position="7"/>
        <end position="17"/>
    </location>
</feature>
<sequence length="251" mass="26906">MTSFSTQPSQRSSRQPPKLTSKAHMGSGLKSSVPRPLVPSPFFLFIFAFIIIFFFVVVLTSSSLSSLFFFSSLATTSLLDQGTFHPQKASSTASSPLVFLSLLAPPSPTCSSTPERAGGDEGLVTTNPGRASVLASHCHPLKKTPGISQQAWFLPHRGLPQLGRHSGAFGLVCLRVLLPRIRTSTSLALLSPSSRVCSSGTDSKKPPEGDEETSPGQVKGSDQYTTSKNSILEMSGAQRGHLLRVRRYGRC</sequence>
<feature type="transmembrane region" description="Helical" evidence="2">
    <location>
        <begin position="42"/>
        <end position="70"/>
    </location>
</feature>
<feature type="region of interest" description="Disordered" evidence="1">
    <location>
        <begin position="193"/>
        <end position="236"/>
    </location>
</feature>
<gene>
    <name evidence="3" type="ORF">SMACR_12745</name>
</gene>
<dbReference type="EMBL" id="NMPR01000036">
    <property type="protein sequence ID" value="KAA8633517.1"/>
    <property type="molecule type" value="Genomic_DNA"/>
</dbReference>
<keyword evidence="2" id="KW-1133">Transmembrane helix</keyword>
<dbReference type="VEuPathDB" id="FungiDB:SMAC_12745"/>
<dbReference type="AlphaFoldDB" id="A0A8S8ZRM4"/>
<reference evidence="3 4" key="1">
    <citation type="submission" date="2017-07" db="EMBL/GenBank/DDBJ databases">
        <title>Genome sequence of the Sordaria macrospora wild type strain R19027.</title>
        <authorList>
            <person name="Nowrousian M."/>
            <person name="Teichert I."/>
            <person name="Kueck U."/>
        </authorList>
    </citation>
    <scope>NUCLEOTIDE SEQUENCE [LARGE SCALE GENOMIC DNA]</scope>
    <source>
        <strain evidence="3 4">R19027</strain>
        <tissue evidence="3">Mycelium</tissue>
    </source>
</reference>
<keyword evidence="2" id="KW-0812">Transmembrane</keyword>
<evidence type="ECO:0000256" key="1">
    <source>
        <dbReference type="SAM" id="MobiDB-lite"/>
    </source>
</evidence>
<feature type="compositionally biased region" description="Polar residues" evidence="1">
    <location>
        <begin position="214"/>
        <end position="232"/>
    </location>
</feature>